<feature type="transmembrane region" description="Helical" evidence="2">
    <location>
        <begin position="117"/>
        <end position="136"/>
    </location>
</feature>
<organism evidence="3 4">
    <name type="scientific">Williamsia serinedens</name>
    <dbReference type="NCBI Taxonomy" id="391736"/>
    <lineage>
        <taxon>Bacteria</taxon>
        <taxon>Bacillati</taxon>
        <taxon>Actinomycetota</taxon>
        <taxon>Actinomycetes</taxon>
        <taxon>Mycobacteriales</taxon>
        <taxon>Nocardiaceae</taxon>
        <taxon>Williamsia</taxon>
    </lineage>
</organism>
<gene>
    <name evidence="3" type="ORF">LX12_001089</name>
</gene>
<evidence type="ECO:0000313" key="3">
    <source>
        <dbReference type="EMBL" id="MCP2159910.1"/>
    </source>
</evidence>
<dbReference type="EMBL" id="JAMTCG010000002">
    <property type="protein sequence ID" value="MCP2159910.1"/>
    <property type="molecule type" value="Genomic_DNA"/>
</dbReference>
<evidence type="ECO:0000256" key="1">
    <source>
        <dbReference type="SAM" id="MobiDB-lite"/>
    </source>
</evidence>
<reference evidence="3 4" key="1">
    <citation type="submission" date="2022-06" db="EMBL/GenBank/DDBJ databases">
        <title>Genomic Encyclopedia of Archaeal and Bacterial Type Strains, Phase II (KMG-II): from individual species to whole genera.</title>
        <authorList>
            <person name="Goeker M."/>
        </authorList>
    </citation>
    <scope>NUCLEOTIDE SEQUENCE [LARGE SCALE GENOMIC DNA]</scope>
    <source>
        <strain evidence="3 4">DSM 45037</strain>
    </source>
</reference>
<accession>A0ABT1GZW9</accession>
<evidence type="ECO:0008006" key="5">
    <source>
        <dbReference type="Google" id="ProtNLM"/>
    </source>
</evidence>
<feature type="region of interest" description="Disordered" evidence="1">
    <location>
        <begin position="140"/>
        <end position="166"/>
    </location>
</feature>
<evidence type="ECO:0000256" key="2">
    <source>
        <dbReference type="SAM" id="Phobius"/>
    </source>
</evidence>
<proteinExistence type="predicted"/>
<dbReference type="Proteomes" id="UP001205740">
    <property type="component" value="Unassembled WGS sequence"/>
</dbReference>
<comment type="caution">
    <text evidence="3">The sequence shown here is derived from an EMBL/GenBank/DDBJ whole genome shotgun (WGS) entry which is preliminary data.</text>
</comment>
<keyword evidence="2" id="KW-0812">Transmembrane</keyword>
<name>A0ABT1GZW9_9NOCA</name>
<evidence type="ECO:0000313" key="4">
    <source>
        <dbReference type="Proteomes" id="UP001205740"/>
    </source>
</evidence>
<keyword evidence="2" id="KW-1133">Transmembrane helix</keyword>
<dbReference type="RefSeq" id="WP_253653501.1">
    <property type="nucleotide sequence ID" value="NZ_BAAAOE010000001.1"/>
</dbReference>
<protein>
    <recommendedName>
        <fullName evidence="5">Anti-sigma-M factor RsmA</fullName>
    </recommendedName>
</protein>
<feature type="compositionally biased region" description="Low complexity" evidence="1">
    <location>
        <begin position="151"/>
        <end position="166"/>
    </location>
</feature>
<sequence>MSDQPTGPVQPSVPVDLIADLHAGVLSEDDARAVRAQVEADPASRRVLAALDATVEDLRGAPVTPMEPPPAVAAAIDATLRSLRDGGAPPQSPPEPAHDPRVASLDAARDARRRRGLLVAAAVAVVVAVVSGVIAISTASQPSSDTVRADPSTAPDGASTTASTAPSTVSLLSVVGRTDPALGSPDDPGSRLRGCLSANGVPASVGVVGSGPVVLDGARRIVVLLTTGVAGRFEALVVGEGCAAGRAETVSRQVIGVTPPTR</sequence>
<keyword evidence="4" id="KW-1185">Reference proteome</keyword>
<keyword evidence="2" id="KW-0472">Membrane</keyword>
<feature type="region of interest" description="Disordered" evidence="1">
    <location>
        <begin position="83"/>
        <end position="108"/>
    </location>
</feature>